<dbReference type="NCBIfam" id="TIGR03998">
    <property type="entry name" value="thiol_BshC"/>
    <property type="match status" value="1"/>
</dbReference>
<dbReference type="RefSeq" id="WP_390196950.1">
    <property type="nucleotide sequence ID" value="NZ_JBHSDV010000001.1"/>
</dbReference>
<evidence type="ECO:0000259" key="3">
    <source>
        <dbReference type="Pfam" id="PF10079"/>
    </source>
</evidence>
<sequence>MYIESLKLETDNKFIKDYYNQIPKLMENFDYNPYEESIFHQRLTDLKHRTFQRDALVTVLEQLNVHWQADKATLTRIQQLKEKESVVVIGGQQAGLLTGPLYTIHKIISIIQLAKKQERELQVPVIPVFWVAGEDHDYDEINHVYLPEETTFKKITWYDQVNDKLSVSHKKFDKEIGREWLREVFFHLEESPFTKGLYEKMLRILEDSTSYTDFFAIFIQYLFRGTGLVLIDSANEQVRKLESEYFQHMIKNQHVIAPNVQRQLQKLRLQGYHISVEVKEDDGHLFIKHNNERILLKRSKDIWVGKNNECSYSESELLEIAQNQPELLSNNVVTRPLMQELLFPTLAFLGGPSEVGYWSILKPLFETFSISMPPVLPRASITIIEKKIKKELTERSMELNDVIRNGVMDKKISWLESKTNKPLSLMEKNIKELIAKVHSPLRKEAEVLGVDILNYANKNLTYIENYVEDMVRRLQKEIESIHEKELRSFDLVEMHLHPDNGFQERVWNIIYYLNKFGEDSLRVLLDAEMEINDQHYIFHIQ</sequence>
<evidence type="ECO:0000256" key="1">
    <source>
        <dbReference type="ARBA" id="ARBA00022598"/>
    </source>
</evidence>
<accession>A0ABV8VUS7</accession>
<evidence type="ECO:0000313" key="5">
    <source>
        <dbReference type="EMBL" id="MFC4387305.1"/>
    </source>
</evidence>
<comment type="similarity">
    <text evidence="2">Belongs to the BshC family.</text>
</comment>
<dbReference type="EC" id="6.-.-.-" evidence="2"/>
<keyword evidence="1 2" id="KW-0436">Ligase</keyword>
<evidence type="ECO:0000313" key="6">
    <source>
        <dbReference type="Proteomes" id="UP001595880"/>
    </source>
</evidence>
<dbReference type="PIRSF" id="PIRSF012535">
    <property type="entry name" value="UCP012535"/>
    <property type="match status" value="1"/>
</dbReference>
<proteinExistence type="inferred from homology"/>
<keyword evidence="6" id="KW-1185">Reference proteome</keyword>
<dbReference type="HAMAP" id="MF_01867">
    <property type="entry name" value="BshC"/>
    <property type="match status" value="1"/>
</dbReference>
<comment type="function">
    <text evidence="2">Involved in bacillithiol (BSH) biosynthesis. May catalyze the last step of the pathway, the addition of cysteine to glucosamine malate (GlcN-Mal) to generate BSH.</text>
</comment>
<dbReference type="InterPro" id="IPR011199">
    <property type="entry name" value="Bacillithiol_biosynth_BshC"/>
</dbReference>
<dbReference type="EMBL" id="JBHSDV010000001">
    <property type="protein sequence ID" value="MFC4387305.1"/>
    <property type="molecule type" value="Genomic_DNA"/>
</dbReference>
<gene>
    <name evidence="2 5" type="primary">bshC</name>
    <name evidence="5" type="ORF">ACFOZ1_05715</name>
</gene>
<dbReference type="InterPro" id="IPR055398">
    <property type="entry name" value="Rossmann-like_BshC"/>
</dbReference>
<reference evidence="6" key="1">
    <citation type="journal article" date="2019" name="Int. J. Syst. Evol. Microbiol.">
        <title>The Global Catalogue of Microorganisms (GCM) 10K type strain sequencing project: providing services to taxonomists for standard genome sequencing and annotation.</title>
        <authorList>
            <consortium name="The Broad Institute Genomics Platform"/>
            <consortium name="The Broad Institute Genome Sequencing Center for Infectious Disease"/>
            <person name="Wu L."/>
            <person name="Ma J."/>
        </authorList>
    </citation>
    <scope>NUCLEOTIDE SEQUENCE [LARGE SCALE GENOMIC DNA]</scope>
    <source>
        <strain evidence="6">KACC 14058</strain>
    </source>
</reference>
<feature type="domain" description="Bacillithiol biosynthesis BshC N-terminal Rossmann-like" evidence="3">
    <location>
        <begin position="1"/>
        <end position="378"/>
    </location>
</feature>
<dbReference type="InterPro" id="IPR055399">
    <property type="entry name" value="CC_BshC"/>
</dbReference>
<feature type="domain" description="Bacillithiol biosynthesis BshC C-terminal coiled-coil" evidence="4">
    <location>
        <begin position="381"/>
        <end position="539"/>
    </location>
</feature>
<dbReference type="Proteomes" id="UP001595880">
    <property type="component" value="Unassembled WGS sequence"/>
</dbReference>
<protein>
    <recommendedName>
        <fullName evidence="2">Putative cysteine ligase BshC</fullName>
        <ecNumber evidence="2">6.-.-.-</ecNumber>
    </recommendedName>
</protein>
<name>A0ABV8VUS7_9BACI</name>
<comment type="caution">
    <text evidence="5">The sequence shown here is derived from an EMBL/GenBank/DDBJ whole genome shotgun (WGS) entry which is preliminary data.</text>
</comment>
<organism evidence="5 6">
    <name type="scientific">Gracilibacillus marinus</name>
    <dbReference type="NCBI Taxonomy" id="630535"/>
    <lineage>
        <taxon>Bacteria</taxon>
        <taxon>Bacillati</taxon>
        <taxon>Bacillota</taxon>
        <taxon>Bacilli</taxon>
        <taxon>Bacillales</taxon>
        <taxon>Bacillaceae</taxon>
        <taxon>Gracilibacillus</taxon>
    </lineage>
</organism>
<dbReference type="Pfam" id="PF24850">
    <property type="entry name" value="CC_BshC"/>
    <property type="match status" value="1"/>
</dbReference>
<evidence type="ECO:0000256" key="2">
    <source>
        <dbReference type="HAMAP-Rule" id="MF_01867"/>
    </source>
</evidence>
<dbReference type="Pfam" id="PF10079">
    <property type="entry name" value="Rossmann-like_BshC"/>
    <property type="match status" value="1"/>
</dbReference>
<evidence type="ECO:0000259" key="4">
    <source>
        <dbReference type="Pfam" id="PF24850"/>
    </source>
</evidence>